<name>A0A8J2SKM2_9STRA</name>
<gene>
    <name evidence="1" type="ORF">PECAL_4P20270</name>
</gene>
<dbReference type="AlphaFoldDB" id="A0A8J2SKM2"/>
<organism evidence="1 2">
    <name type="scientific">Pelagomonas calceolata</name>
    <dbReference type="NCBI Taxonomy" id="35677"/>
    <lineage>
        <taxon>Eukaryota</taxon>
        <taxon>Sar</taxon>
        <taxon>Stramenopiles</taxon>
        <taxon>Ochrophyta</taxon>
        <taxon>Pelagophyceae</taxon>
        <taxon>Pelagomonadales</taxon>
        <taxon>Pelagomonadaceae</taxon>
        <taxon>Pelagomonas</taxon>
    </lineage>
</organism>
<reference evidence="1" key="1">
    <citation type="submission" date="2021-11" db="EMBL/GenBank/DDBJ databases">
        <authorList>
            <consortium name="Genoscope - CEA"/>
            <person name="William W."/>
        </authorList>
    </citation>
    <scope>NUCLEOTIDE SEQUENCE</scope>
</reference>
<feature type="non-terminal residue" evidence="1">
    <location>
        <position position="1"/>
    </location>
</feature>
<evidence type="ECO:0000313" key="1">
    <source>
        <dbReference type="EMBL" id="CAH0374728.1"/>
    </source>
</evidence>
<evidence type="ECO:0000313" key="2">
    <source>
        <dbReference type="Proteomes" id="UP000789595"/>
    </source>
</evidence>
<keyword evidence="2" id="KW-1185">Reference proteome</keyword>
<protein>
    <submittedName>
        <fullName evidence="1">Uncharacterized protein</fullName>
    </submittedName>
</protein>
<dbReference type="EMBL" id="CAKKNE010000004">
    <property type="protein sequence ID" value="CAH0374728.1"/>
    <property type="molecule type" value="Genomic_DNA"/>
</dbReference>
<feature type="non-terminal residue" evidence="1">
    <location>
        <position position="100"/>
    </location>
</feature>
<dbReference type="Proteomes" id="UP000789595">
    <property type="component" value="Unassembled WGS sequence"/>
</dbReference>
<proteinExistence type="predicted"/>
<accession>A0A8J2SKM2</accession>
<comment type="caution">
    <text evidence="1">The sequence shown here is derived from an EMBL/GenBank/DDBJ whole genome shotgun (WGS) entry which is preliminary data.</text>
</comment>
<sequence length="100" mass="10792">PPDAAPATKGLVRAMQPLTVANDFSICAWLDARATQKCLLKSNKYAVVLATTATDFSFGRTPLVVAIARDPHERYAQQVAGRPRRVLHQVDDCLAAEASS</sequence>